<protein>
    <recommendedName>
        <fullName evidence="9">HSF-type DNA-binding domain-containing protein</fullName>
    </recommendedName>
</protein>
<dbReference type="PRINTS" id="PR00056">
    <property type="entry name" value="HSFDOMAIN"/>
</dbReference>
<dbReference type="EMBL" id="HBGN01033784">
    <property type="protein sequence ID" value="CAD9351095.1"/>
    <property type="molecule type" value="Transcribed_RNA"/>
</dbReference>
<dbReference type="PANTHER" id="PTHR10015">
    <property type="entry name" value="HEAT SHOCK TRANSCRIPTION FACTOR"/>
    <property type="match status" value="1"/>
</dbReference>
<evidence type="ECO:0000256" key="5">
    <source>
        <dbReference type="ARBA" id="ARBA00023242"/>
    </source>
</evidence>
<name>A0A6U3U3Y2_9STRA</name>
<evidence type="ECO:0000256" key="3">
    <source>
        <dbReference type="ARBA" id="ARBA00023125"/>
    </source>
</evidence>
<evidence type="ECO:0000256" key="8">
    <source>
        <dbReference type="SAM" id="MobiDB-lite"/>
    </source>
</evidence>
<proteinExistence type="inferred from homology"/>
<dbReference type="InterPro" id="IPR036388">
    <property type="entry name" value="WH-like_DNA-bd_sf"/>
</dbReference>
<feature type="region of interest" description="Disordered" evidence="8">
    <location>
        <begin position="557"/>
        <end position="602"/>
    </location>
</feature>
<comment type="similarity">
    <text evidence="6">Belongs to the HSF family.</text>
</comment>
<reference evidence="10" key="1">
    <citation type="submission" date="2021-01" db="EMBL/GenBank/DDBJ databases">
        <authorList>
            <person name="Corre E."/>
            <person name="Pelletier E."/>
            <person name="Niang G."/>
            <person name="Scheremetjew M."/>
            <person name="Finn R."/>
            <person name="Kale V."/>
            <person name="Holt S."/>
            <person name="Cochrane G."/>
            <person name="Meng A."/>
            <person name="Brown T."/>
            <person name="Cohen L."/>
        </authorList>
    </citation>
    <scope>NUCLEOTIDE SEQUENCE</scope>
    <source>
        <strain evidence="10">Pop2</strain>
    </source>
</reference>
<evidence type="ECO:0000256" key="4">
    <source>
        <dbReference type="ARBA" id="ARBA00023163"/>
    </source>
</evidence>
<dbReference type="SUPFAM" id="SSF46785">
    <property type="entry name" value="Winged helix' DNA-binding domain"/>
    <property type="match status" value="1"/>
</dbReference>
<feature type="compositionally biased region" description="Basic and acidic residues" evidence="8">
    <location>
        <begin position="584"/>
        <end position="596"/>
    </location>
</feature>
<keyword evidence="7" id="KW-0175">Coiled coil</keyword>
<feature type="region of interest" description="Disordered" evidence="8">
    <location>
        <begin position="621"/>
        <end position="669"/>
    </location>
</feature>
<evidence type="ECO:0000256" key="2">
    <source>
        <dbReference type="ARBA" id="ARBA00023015"/>
    </source>
</evidence>
<dbReference type="GO" id="GO:0043565">
    <property type="term" value="F:sequence-specific DNA binding"/>
    <property type="evidence" value="ECO:0007669"/>
    <property type="project" value="InterPro"/>
</dbReference>
<dbReference type="GO" id="GO:0005634">
    <property type="term" value="C:nucleus"/>
    <property type="evidence" value="ECO:0007669"/>
    <property type="project" value="UniProtKB-SubCell"/>
</dbReference>
<keyword evidence="3" id="KW-0238">DNA-binding</keyword>
<keyword evidence="2" id="KW-0805">Transcription regulation</keyword>
<feature type="domain" description="HSF-type DNA-binding" evidence="9">
    <location>
        <begin position="63"/>
        <end position="169"/>
    </location>
</feature>
<dbReference type="Pfam" id="PF00447">
    <property type="entry name" value="HSF_DNA-bind"/>
    <property type="match status" value="1"/>
</dbReference>
<feature type="coiled-coil region" evidence="7">
    <location>
        <begin position="206"/>
        <end position="233"/>
    </location>
</feature>
<evidence type="ECO:0000256" key="6">
    <source>
        <dbReference type="RuleBase" id="RU004020"/>
    </source>
</evidence>
<sequence>MPSSKLAPTTNTDASSVASPKNNEANIPLNKVDPNAMPKSVVVTSTKGYRGKRKSSSSSHKEEPPIFLRKTYYMIDGCDGNIAGWSEDGSTFVIKDPEVFASTIIPQFFKHNKLSSFVRQLNFYGFRKIKLDPIRIDTTSSHASSKHLGYCHDKFLRGRPDLLVEIKRANQPTSAAAAANGNDTFTITPAGNAKAGSPGVDRQQMVSSLKSEVSQLQNQLSTMSSDVEKLTSLIQNMMKEQQRQQQHSIEPPTKQLASVKQQPVTAITTSPLQKRTKKEFSGRKRKNPCMLMVSSSHELISPASPLLLANELSSVATSTVDITHHAPLHSHVASAALPDPSSATDDDFFATGFITTTKQEEQHQQVEAEKCISSPLHAATANPTVSQIKQEFDDDGNNPMSSADDASNDIVVSSTLSTSSPTITANRIFPPSMVSDSDFTDSLLIDMEEELYSDVNATITAIVGDTIQSSDINSNTSNESKATNKAKAPLTDDCGVHKKTTSDLPVELRDCLSLLPKEMQQLFVERLVETITDPETFKKHVDMISAMAAEVTAEALALSSSSKQQPSLQPLSPEPLKNAPKNNVSKDLHEGNHDHLNSSTPNDVSLSIAAATLGTLLSKYSQQQQSAALSSSSSKTNTVEGKNKGAGSKAGGCKEEKSGTGPSIVPIEA</sequence>
<evidence type="ECO:0000256" key="7">
    <source>
        <dbReference type="SAM" id="Coils"/>
    </source>
</evidence>
<feature type="compositionally biased region" description="Low complexity" evidence="8">
    <location>
        <begin position="621"/>
        <end position="635"/>
    </location>
</feature>
<organism evidence="10">
    <name type="scientific">Ditylum brightwellii</name>
    <dbReference type="NCBI Taxonomy" id="49249"/>
    <lineage>
        <taxon>Eukaryota</taxon>
        <taxon>Sar</taxon>
        <taxon>Stramenopiles</taxon>
        <taxon>Ochrophyta</taxon>
        <taxon>Bacillariophyta</taxon>
        <taxon>Mediophyceae</taxon>
        <taxon>Lithodesmiophycidae</taxon>
        <taxon>Lithodesmiales</taxon>
        <taxon>Lithodesmiaceae</taxon>
        <taxon>Ditylum</taxon>
    </lineage>
</organism>
<evidence type="ECO:0000313" key="10">
    <source>
        <dbReference type="EMBL" id="CAD9351095.1"/>
    </source>
</evidence>
<feature type="compositionally biased region" description="Polar residues" evidence="8">
    <location>
        <begin position="1"/>
        <end position="25"/>
    </location>
</feature>
<evidence type="ECO:0000259" key="9">
    <source>
        <dbReference type="SMART" id="SM00415"/>
    </source>
</evidence>
<dbReference type="PANTHER" id="PTHR10015:SF206">
    <property type="entry name" value="HSF-TYPE DNA-BINDING DOMAIN-CONTAINING PROTEIN"/>
    <property type="match status" value="1"/>
</dbReference>
<evidence type="ECO:0000256" key="1">
    <source>
        <dbReference type="ARBA" id="ARBA00004123"/>
    </source>
</evidence>
<feature type="region of interest" description="Disordered" evidence="8">
    <location>
        <begin position="1"/>
        <end position="63"/>
    </location>
</feature>
<dbReference type="AlphaFoldDB" id="A0A6U3U3Y2"/>
<accession>A0A6U3U3Y2</accession>
<comment type="subcellular location">
    <subcellularLocation>
        <location evidence="1">Nucleus</location>
    </subcellularLocation>
</comment>
<dbReference type="SMART" id="SM00415">
    <property type="entry name" value="HSF"/>
    <property type="match status" value="1"/>
</dbReference>
<feature type="compositionally biased region" description="Low complexity" evidence="8">
    <location>
        <begin position="557"/>
        <end position="577"/>
    </location>
</feature>
<dbReference type="Gene3D" id="1.10.10.10">
    <property type="entry name" value="Winged helix-like DNA-binding domain superfamily/Winged helix DNA-binding domain"/>
    <property type="match status" value="1"/>
</dbReference>
<gene>
    <name evidence="10" type="ORF">DBRI1063_LOCUS21780</name>
</gene>
<dbReference type="GO" id="GO:0003700">
    <property type="term" value="F:DNA-binding transcription factor activity"/>
    <property type="evidence" value="ECO:0007669"/>
    <property type="project" value="InterPro"/>
</dbReference>
<dbReference type="FunFam" id="1.10.10.10:FF:000027">
    <property type="entry name" value="Heat shock transcription factor 1"/>
    <property type="match status" value="1"/>
</dbReference>
<dbReference type="InterPro" id="IPR000232">
    <property type="entry name" value="HSF_DNA-bd"/>
</dbReference>
<keyword evidence="5" id="KW-0539">Nucleus</keyword>
<dbReference type="InterPro" id="IPR036390">
    <property type="entry name" value="WH_DNA-bd_sf"/>
</dbReference>
<keyword evidence="4" id="KW-0804">Transcription</keyword>